<protein>
    <recommendedName>
        <fullName evidence="8">YetF C-terminal domain-containing protein</fullName>
    </recommendedName>
</protein>
<dbReference type="Proteomes" id="UP000234748">
    <property type="component" value="Unassembled WGS sequence"/>
</dbReference>
<dbReference type="Gene3D" id="3.30.240.20">
    <property type="entry name" value="bsu07140 like domains"/>
    <property type="match status" value="2"/>
</dbReference>
<evidence type="ECO:0000256" key="7">
    <source>
        <dbReference type="SAM" id="Phobius"/>
    </source>
</evidence>
<keyword evidence="5 7" id="KW-1133">Transmembrane helix</keyword>
<evidence type="ECO:0000313" key="9">
    <source>
        <dbReference type="EMBL" id="PLT29962.1"/>
    </source>
</evidence>
<proteinExistence type="inferred from homology"/>
<comment type="subcellular location">
    <subcellularLocation>
        <location evidence="1">Cell membrane</location>
        <topology evidence="1">Multi-pass membrane protein</topology>
    </subcellularLocation>
</comment>
<feature type="transmembrane region" description="Helical" evidence="7">
    <location>
        <begin position="12"/>
        <end position="29"/>
    </location>
</feature>
<feature type="transmembrane region" description="Helical" evidence="7">
    <location>
        <begin position="35"/>
        <end position="56"/>
    </location>
</feature>
<keyword evidence="3" id="KW-1003">Cell membrane</keyword>
<keyword evidence="6 7" id="KW-0472">Membrane</keyword>
<evidence type="ECO:0000256" key="1">
    <source>
        <dbReference type="ARBA" id="ARBA00004651"/>
    </source>
</evidence>
<keyword evidence="4 7" id="KW-0812">Transmembrane</keyword>
<evidence type="ECO:0000313" key="10">
    <source>
        <dbReference type="Proteomes" id="UP000234748"/>
    </source>
</evidence>
<name>A0A2N5M6K8_9BACI</name>
<feature type="domain" description="YetF C-terminal" evidence="8">
    <location>
        <begin position="57"/>
        <end position="178"/>
    </location>
</feature>
<comment type="caution">
    <text evidence="9">The sequence shown here is derived from an EMBL/GenBank/DDBJ whole genome shotgun (WGS) entry which is preliminary data.</text>
</comment>
<dbReference type="PANTHER" id="PTHR34582:SF7">
    <property type="entry name" value="UPF0702 TRANSMEMBRANE PROTEIN YDFS"/>
    <property type="match status" value="1"/>
</dbReference>
<dbReference type="EMBL" id="PGUY01000031">
    <property type="protein sequence ID" value="PLT29962.1"/>
    <property type="molecule type" value="Genomic_DNA"/>
</dbReference>
<organism evidence="9 10">
    <name type="scientific">Peribacillus deserti</name>
    <dbReference type="NCBI Taxonomy" id="673318"/>
    <lineage>
        <taxon>Bacteria</taxon>
        <taxon>Bacillati</taxon>
        <taxon>Bacillota</taxon>
        <taxon>Bacilli</taxon>
        <taxon>Bacillales</taxon>
        <taxon>Bacillaceae</taxon>
        <taxon>Peribacillus</taxon>
    </lineage>
</organism>
<evidence type="ECO:0000256" key="2">
    <source>
        <dbReference type="ARBA" id="ARBA00006448"/>
    </source>
</evidence>
<reference evidence="9 10" key="1">
    <citation type="submission" date="2017-11" db="EMBL/GenBank/DDBJ databases">
        <title>Comparitive Functional Genomics of Dry Heat Resistant strains isolated from the Viking Spacecraft.</title>
        <authorList>
            <person name="Seuylemezian A."/>
            <person name="Cooper K."/>
            <person name="Vaishampayan P."/>
        </authorList>
    </citation>
    <scope>NUCLEOTIDE SEQUENCE [LARGE SCALE GENOMIC DNA]</scope>
    <source>
        <strain evidence="9 10">V1-29</strain>
    </source>
</reference>
<evidence type="ECO:0000256" key="3">
    <source>
        <dbReference type="ARBA" id="ARBA00022475"/>
    </source>
</evidence>
<dbReference type="Pfam" id="PF04239">
    <property type="entry name" value="DUF421"/>
    <property type="match status" value="1"/>
</dbReference>
<dbReference type="InterPro" id="IPR007353">
    <property type="entry name" value="DUF421"/>
</dbReference>
<dbReference type="PANTHER" id="PTHR34582">
    <property type="entry name" value="UPF0702 TRANSMEMBRANE PROTEIN YCAP"/>
    <property type="match status" value="1"/>
</dbReference>
<sequence>MESRLFHKKTYHLYIASITMGTIAGNLAFNIRIKFIYFVVAIVIMGAIVTLLNIIAMKNRKYRKWIIGEPEVLIENGKIIEKNMKKIGYSIDSLKGALREKDIFHLEEVQKAQLEINGSLSVLKKQEYRTLTKQDLKALHDHSPIELILEGKWLEDNLSMGRYSKDWLLAELEKRRVQAGSVRYAVAGSNGTLYIELFAGSQSEN</sequence>
<evidence type="ECO:0000256" key="6">
    <source>
        <dbReference type="ARBA" id="ARBA00023136"/>
    </source>
</evidence>
<comment type="similarity">
    <text evidence="2">Belongs to the UPF0702 family.</text>
</comment>
<dbReference type="InterPro" id="IPR023090">
    <property type="entry name" value="UPF0702_alpha/beta_dom_sf"/>
</dbReference>
<gene>
    <name evidence="9" type="ORF">CUU66_10570</name>
</gene>
<evidence type="ECO:0000259" key="8">
    <source>
        <dbReference type="Pfam" id="PF04239"/>
    </source>
</evidence>
<dbReference type="AlphaFoldDB" id="A0A2N5M6K8"/>
<evidence type="ECO:0000256" key="5">
    <source>
        <dbReference type="ARBA" id="ARBA00022989"/>
    </source>
</evidence>
<dbReference type="GO" id="GO:0005886">
    <property type="term" value="C:plasma membrane"/>
    <property type="evidence" value="ECO:0007669"/>
    <property type="project" value="UniProtKB-SubCell"/>
</dbReference>
<accession>A0A2N5M6K8</accession>
<evidence type="ECO:0000256" key="4">
    <source>
        <dbReference type="ARBA" id="ARBA00022692"/>
    </source>
</evidence>
<dbReference type="RefSeq" id="WP_101641851.1">
    <property type="nucleotide sequence ID" value="NZ_PGUY01000031.1"/>
</dbReference>
<keyword evidence="10" id="KW-1185">Reference proteome</keyword>